<dbReference type="KEGG" id="mph:MLP_25880"/>
<proteinExistence type="predicted"/>
<dbReference type="EMBL" id="AP012204">
    <property type="protein sequence ID" value="BAK35602.1"/>
    <property type="molecule type" value="Genomic_DNA"/>
</dbReference>
<dbReference type="AlphaFoldDB" id="F5XGX0"/>
<evidence type="ECO:0000259" key="1">
    <source>
        <dbReference type="Pfam" id="PF03372"/>
    </source>
</evidence>
<gene>
    <name evidence="2" type="ordered locus">MLP_25880</name>
</gene>
<dbReference type="HOGENOM" id="CLU_586374_0_0_11"/>
<organism evidence="2 3">
    <name type="scientific">Microlunatus phosphovorus (strain ATCC 700054 / DSM 10555 / JCM 9379 / NBRC 101784 / NCIMB 13414 / VKM Ac-1990 / NM-1)</name>
    <dbReference type="NCBI Taxonomy" id="1032480"/>
    <lineage>
        <taxon>Bacteria</taxon>
        <taxon>Bacillati</taxon>
        <taxon>Actinomycetota</taxon>
        <taxon>Actinomycetes</taxon>
        <taxon>Propionibacteriales</taxon>
        <taxon>Propionibacteriaceae</taxon>
        <taxon>Microlunatus</taxon>
    </lineage>
</organism>
<feature type="domain" description="Endonuclease/exonuclease/phosphatase" evidence="1">
    <location>
        <begin position="190"/>
        <end position="484"/>
    </location>
</feature>
<evidence type="ECO:0000313" key="2">
    <source>
        <dbReference type="EMBL" id="BAK35602.1"/>
    </source>
</evidence>
<dbReference type="STRING" id="1032480.MLP_25880"/>
<dbReference type="SUPFAM" id="SSF56219">
    <property type="entry name" value="DNase I-like"/>
    <property type="match status" value="1"/>
</dbReference>
<evidence type="ECO:0000313" key="3">
    <source>
        <dbReference type="Proteomes" id="UP000007947"/>
    </source>
</evidence>
<dbReference type="Proteomes" id="UP000007947">
    <property type="component" value="Chromosome"/>
</dbReference>
<dbReference type="InterPro" id="IPR036691">
    <property type="entry name" value="Endo/exonu/phosph_ase_sf"/>
</dbReference>
<keyword evidence="3" id="KW-1185">Reference proteome</keyword>
<dbReference type="Gene3D" id="3.60.10.10">
    <property type="entry name" value="Endonuclease/exonuclease/phosphatase"/>
    <property type="match status" value="1"/>
</dbReference>
<dbReference type="InterPro" id="IPR005135">
    <property type="entry name" value="Endo/exonuclease/phosphatase"/>
</dbReference>
<name>F5XGX0_MICPN</name>
<protein>
    <recommendedName>
        <fullName evidence="1">Endonuclease/exonuclease/phosphatase domain-containing protein</fullName>
    </recommendedName>
</protein>
<dbReference type="GO" id="GO:0003824">
    <property type="term" value="F:catalytic activity"/>
    <property type="evidence" value="ECO:0007669"/>
    <property type="project" value="InterPro"/>
</dbReference>
<reference evidence="2 3" key="1">
    <citation type="submission" date="2011-05" db="EMBL/GenBank/DDBJ databases">
        <title>Whole genome sequence of Microlunatus phosphovorus NM-1.</title>
        <authorList>
            <person name="Hosoyama A."/>
            <person name="Sasaki K."/>
            <person name="Harada T."/>
            <person name="Igarashi R."/>
            <person name="Kawakoshi A."/>
            <person name="Sasagawa M."/>
            <person name="Fukada J."/>
            <person name="Nakamura S."/>
            <person name="Katano Y."/>
            <person name="Hanada S."/>
            <person name="Kamagata Y."/>
            <person name="Nakamura N."/>
            <person name="Yamazaki S."/>
            <person name="Fujita N."/>
        </authorList>
    </citation>
    <scope>NUCLEOTIDE SEQUENCE [LARGE SCALE GENOMIC DNA]</scope>
    <source>
        <strain evidence="3">ATCC 700054 / DSM 10555 / JCM 9379 / NBRC 101784 / NCIMB 13414 / VKM Ac-1990 / NM-1</strain>
    </source>
</reference>
<dbReference type="Pfam" id="PF03372">
    <property type="entry name" value="Exo_endo_phos"/>
    <property type="match status" value="1"/>
</dbReference>
<dbReference type="eggNOG" id="COG2374">
    <property type="taxonomic scope" value="Bacteria"/>
</dbReference>
<accession>F5XGX0</accession>
<sequence>MRPHRAPAHLGEPLDRDVTAVRWRSLMRCRRLVALSAGPLLAVGLLSAPPVAEAASTAPSAVTDVTAGPGSSPGTVVFEWQSAGKNTDYFLVETGLTAFSKSSSSSLPRSGRHAATFKISAKVRSWTMSKADAATAGAPLGSANYLYYRFFAVNVDGSKTYTTAYSKLQAVMPSGLPAGASGKGTDMRVATFNVRTVKATKDKRNWLKRVDDVAADILSTRAGVVLLQEISPGRADGKGGSTAKVGRQTTTLVDHLKKQGGKSYDYRMVRTTSYLKSGLPRGTQGGRILYDNKRYKLLSSCPEKTGKKTYNASCSFKLPILSSDGEKKRRRGGYALLQNRSTGQKFWAVSAHFDERHSTSKTTGPKYDALRGAQARSLLALINKVNTAGYPVIFGADINTWQSDKSGYSGHDAMIAGGFADALAAATRINPEYTTSNGFATTLKPNSSGFGSHLDVVMVKGGKGGADRWVNLMQNPDPDRPSDHNLVYADITI</sequence>